<dbReference type="InterPro" id="IPR001279">
    <property type="entry name" value="Metallo-B-lactamas"/>
</dbReference>
<dbReference type="SUPFAM" id="SSF56281">
    <property type="entry name" value="Metallo-hydrolase/oxidoreductase"/>
    <property type="match status" value="1"/>
</dbReference>
<dbReference type="Gene3D" id="3.60.15.10">
    <property type="entry name" value="Ribonuclease Z/Hydroxyacylglutathione hydrolase-like"/>
    <property type="match status" value="1"/>
</dbReference>
<evidence type="ECO:0000256" key="1">
    <source>
        <dbReference type="ARBA" id="ARBA00007749"/>
    </source>
</evidence>
<dbReference type="SMART" id="SM00849">
    <property type="entry name" value="Lactamase_B"/>
    <property type="match status" value="1"/>
</dbReference>
<evidence type="ECO:0000313" key="7">
    <source>
        <dbReference type="Proteomes" id="UP000662747"/>
    </source>
</evidence>
<dbReference type="Proteomes" id="UP000662747">
    <property type="component" value="Chromosome"/>
</dbReference>
<protein>
    <submittedName>
        <fullName evidence="6">MBL fold metallo-hydrolase</fullName>
    </submittedName>
</protein>
<dbReference type="InterPro" id="IPR036866">
    <property type="entry name" value="RibonucZ/Hydroxyglut_hydro"/>
</dbReference>
<dbReference type="PANTHER" id="PTHR42978">
    <property type="entry name" value="QUORUM-QUENCHING LACTONASE YTNP-RELATED-RELATED"/>
    <property type="match status" value="1"/>
</dbReference>
<gene>
    <name evidence="6" type="ORF">JY651_51315</name>
</gene>
<evidence type="ECO:0000256" key="2">
    <source>
        <dbReference type="ARBA" id="ARBA00022723"/>
    </source>
</evidence>
<dbReference type="InterPro" id="IPR051013">
    <property type="entry name" value="MBL_superfamily_lactonases"/>
</dbReference>
<dbReference type="Pfam" id="PF00753">
    <property type="entry name" value="Lactamase_B"/>
    <property type="match status" value="1"/>
</dbReference>
<evidence type="ECO:0000256" key="3">
    <source>
        <dbReference type="ARBA" id="ARBA00022801"/>
    </source>
</evidence>
<evidence type="ECO:0000256" key="4">
    <source>
        <dbReference type="ARBA" id="ARBA00022833"/>
    </source>
</evidence>
<keyword evidence="2" id="KW-0479">Metal-binding</keyword>
<keyword evidence="3" id="KW-0378">Hydrolase</keyword>
<name>A0ABX7P0Y6_9BACT</name>
<evidence type="ECO:0000259" key="5">
    <source>
        <dbReference type="SMART" id="SM00849"/>
    </source>
</evidence>
<keyword evidence="7" id="KW-1185">Reference proteome</keyword>
<sequence>MARFRVRWGRLLGTLLGVALLVGTVKLFTAELPPAPPHARAVPELKAVPPMEVCWLELSRSDVWGQLGTAGLTHTGTWKNTASALLVRHPLGDVLIDAGYSPNVREEVKHRPPIARFFNETALNGTRDWSTLTAAFQKVGASPEGLKWFIPSHAHLDHLGGMVELRQVPVLLPQEELSLIQSWRTRKEVFPEHAQALEGRMTAMTFEPKPYENFDERFDVFGDGALVVTRIPGHTPGSIATFVNLSPERRLVHVGDTVNLAESVERRLPKSTVLQFFTDTDSDAAKEQVARLSQLHEMAPELRFLPAHDRDAWEKFFGSPWSCVKAR</sequence>
<keyword evidence="4" id="KW-0862">Zinc</keyword>
<dbReference type="PANTHER" id="PTHR42978:SF3">
    <property type="entry name" value="BLR3078 PROTEIN"/>
    <property type="match status" value="1"/>
</dbReference>
<dbReference type="EMBL" id="CP071090">
    <property type="protein sequence ID" value="QSQ23374.1"/>
    <property type="molecule type" value="Genomic_DNA"/>
</dbReference>
<feature type="domain" description="Metallo-beta-lactamase" evidence="5">
    <location>
        <begin position="81"/>
        <end position="308"/>
    </location>
</feature>
<dbReference type="RefSeq" id="WP_206724949.1">
    <property type="nucleotide sequence ID" value="NZ_CP071090.1"/>
</dbReference>
<organism evidence="6 7">
    <name type="scientific">Pyxidicoccus parkwayensis</name>
    <dbReference type="NCBI Taxonomy" id="2813578"/>
    <lineage>
        <taxon>Bacteria</taxon>
        <taxon>Pseudomonadati</taxon>
        <taxon>Myxococcota</taxon>
        <taxon>Myxococcia</taxon>
        <taxon>Myxococcales</taxon>
        <taxon>Cystobacterineae</taxon>
        <taxon>Myxococcaceae</taxon>
        <taxon>Pyxidicoccus</taxon>
    </lineage>
</organism>
<proteinExistence type="inferred from homology"/>
<comment type="similarity">
    <text evidence="1">Belongs to the metallo-beta-lactamase superfamily.</text>
</comment>
<reference evidence="6 7" key="1">
    <citation type="submission" date="2021-02" db="EMBL/GenBank/DDBJ databases">
        <title>De Novo genome assembly of isolated myxobacteria.</title>
        <authorList>
            <person name="Stevens D.C."/>
        </authorList>
    </citation>
    <scope>NUCLEOTIDE SEQUENCE [LARGE SCALE GENOMIC DNA]</scope>
    <source>
        <strain evidence="7">SCPEA02</strain>
    </source>
</reference>
<evidence type="ECO:0000313" key="6">
    <source>
        <dbReference type="EMBL" id="QSQ23374.1"/>
    </source>
</evidence>
<accession>A0ABX7P0Y6</accession>